<organism evidence="8 9">
    <name type="scientific">Rhodococcus wratislaviensis</name>
    <name type="common">Tsukamurella wratislaviensis</name>
    <dbReference type="NCBI Taxonomy" id="44752"/>
    <lineage>
        <taxon>Bacteria</taxon>
        <taxon>Bacillati</taxon>
        <taxon>Actinomycetota</taxon>
        <taxon>Actinomycetes</taxon>
        <taxon>Mycobacteriales</taxon>
        <taxon>Nocardiaceae</taxon>
        <taxon>Rhodococcus</taxon>
    </lineage>
</organism>
<feature type="region of interest" description="Disordered" evidence="6">
    <location>
        <begin position="1"/>
        <end position="21"/>
    </location>
</feature>
<feature type="domain" description="TauD/TfdA-like" evidence="7">
    <location>
        <begin position="145"/>
        <end position="342"/>
    </location>
</feature>
<dbReference type="Proteomes" id="UP000287519">
    <property type="component" value="Unassembled WGS sequence"/>
</dbReference>
<evidence type="ECO:0000256" key="3">
    <source>
        <dbReference type="ARBA" id="ARBA00023002"/>
    </source>
</evidence>
<keyword evidence="9" id="KW-1185">Reference proteome</keyword>
<feature type="binding site" evidence="5">
    <location>
        <position position="184"/>
    </location>
    <ligand>
        <name>Fe cation</name>
        <dbReference type="ChEBI" id="CHEBI:24875"/>
    </ligand>
</feature>
<dbReference type="GO" id="GO:0005506">
    <property type="term" value="F:iron ion binding"/>
    <property type="evidence" value="ECO:0007669"/>
    <property type="project" value="InterPro"/>
</dbReference>
<dbReference type="SUPFAM" id="SSF51197">
    <property type="entry name" value="Clavaminate synthase-like"/>
    <property type="match status" value="1"/>
</dbReference>
<evidence type="ECO:0000313" key="9">
    <source>
        <dbReference type="Proteomes" id="UP000287519"/>
    </source>
</evidence>
<evidence type="ECO:0000313" key="8">
    <source>
        <dbReference type="EMBL" id="GCE37860.1"/>
    </source>
</evidence>
<feature type="compositionally biased region" description="Basic and acidic residues" evidence="6">
    <location>
        <begin position="1"/>
        <end position="12"/>
    </location>
</feature>
<dbReference type="Gene3D" id="3.60.130.10">
    <property type="entry name" value="Clavaminate synthase-like"/>
    <property type="match status" value="1"/>
</dbReference>
<reference evidence="8 9" key="1">
    <citation type="submission" date="2018-11" db="EMBL/GenBank/DDBJ databases">
        <title>Microbial catabolism of amino acid.</title>
        <authorList>
            <person name="Hibi M."/>
            <person name="Ogawa J."/>
        </authorList>
    </citation>
    <scope>NUCLEOTIDE SEQUENCE [LARGE SCALE GENOMIC DNA]</scope>
    <source>
        <strain evidence="8 9">C31-06</strain>
    </source>
</reference>
<dbReference type="RefSeq" id="WP_124390534.1">
    <property type="nucleotide sequence ID" value="NZ_BHYM01000013.1"/>
</dbReference>
<evidence type="ECO:0000256" key="5">
    <source>
        <dbReference type="PIRSR" id="PIRSR019543-2"/>
    </source>
</evidence>
<dbReference type="InterPro" id="IPR042098">
    <property type="entry name" value="TauD-like_sf"/>
</dbReference>
<evidence type="ECO:0000259" key="7">
    <source>
        <dbReference type="Pfam" id="PF02668"/>
    </source>
</evidence>
<dbReference type="GO" id="GO:0016491">
    <property type="term" value="F:oxidoreductase activity"/>
    <property type="evidence" value="ECO:0007669"/>
    <property type="project" value="UniProtKB-KW"/>
</dbReference>
<dbReference type="Pfam" id="PF02668">
    <property type="entry name" value="TauD"/>
    <property type="match status" value="1"/>
</dbReference>
<accession>A0A402C2Q2</accession>
<name>A0A402C2Q2_RHOWR</name>
<comment type="similarity">
    <text evidence="1">Belongs to the clavaminate synthase family.</text>
</comment>
<keyword evidence="3" id="KW-0560">Oxidoreductase</keyword>
<comment type="caution">
    <text evidence="8">The sequence shown here is derived from an EMBL/GenBank/DDBJ whole genome shotgun (WGS) entry which is preliminary data.</text>
</comment>
<dbReference type="InterPro" id="IPR014503">
    <property type="entry name" value="Clavaminate_syn-like"/>
</dbReference>
<dbReference type="EMBL" id="BHYM01000013">
    <property type="protein sequence ID" value="GCE37860.1"/>
    <property type="molecule type" value="Genomic_DNA"/>
</dbReference>
<keyword evidence="2 5" id="KW-0479">Metal-binding</keyword>
<dbReference type="OrthoDB" id="3872700at2"/>
<dbReference type="PIRSF" id="PIRSF019543">
    <property type="entry name" value="Clavaminate_syn"/>
    <property type="match status" value="1"/>
</dbReference>
<gene>
    <name evidence="8" type="ORF">Rhow_000744</name>
</gene>
<evidence type="ECO:0000256" key="1">
    <source>
        <dbReference type="ARBA" id="ARBA00008425"/>
    </source>
</evidence>
<proteinExistence type="inferred from homology"/>
<keyword evidence="4 5" id="KW-0408">Iron</keyword>
<sequence>MSAHEIRAEAAGHDNNPVAHPTAGASQLAIAAATGLTWQEHRLSERERSMIEERALTTTADPYRDPIAFRTATKHAWTLLDAPTRRAVRDVGRGTSARPELYIVNLPEPQDLPPTPTQSGTWERTTDNVFSEFIMVMFSHGLGLPISYRDQRNGTVFHDIFPTAANAMQISSQSSGIILGHHTEMFFHPCPPDHLMLHCLRSDPDRLAQTFVAALPDIESRLPATTREILRAPSFALDLAELHGSYVHRGRPICTGDPRPVIPIVTDSSPVQFRFEPALTTPVGRAAADALHAAEHAAHEAAVAGTLDAGGLLILDNRRAAHARSSFPARFDGTDRWLRRMMLGRFGRAEDIAVIRSHDLELVKPWIDLGVALETIPYRNATKDEQ</sequence>
<protein>
    <submittedName>
        <fullName evidence="8">Putative oxygenase (Putative secreted protein)</fullName>
    </submittedName>
</protein>
<evidence type="ECO:0000256" key="2">
    <source>
        <dbReference type="ARBA" id="ARBA00022723"/>
    </source>
</evidence>
<feature type="binding site" evidence="5">
    <location>
        <position position="182"/>
    </location>
    <ligand>
        <name>Fe cation</name>
        <dbReference type="ChEBI" id="CHEBI:24875"/>
    </ligand>
</feature>
<dbReference type="InterPro" id="IPR003819">
    <property type="entry name" value="TauD/TfdA-like"/>
</dbReference>
<evidence type="ECO:0000256" key="4">
    <source>
        <dbReference type="ARBA" id="ARBA00023004"/>
    </source>
</evidence>
<evidence type="ECO:0000256" key="6">
    <source>
        <dbReference type="SAM" id="MobiDB-lite"/>
    </source>
</evidence>
<dbReference type="AlphaFoldDB" id="A0A402C2Q2"/>